<dbReference type="STRING" id="97972.A0A2V1D1Q2"/>
<dbReference type="AlphaFoldDB" id="A0A2V1D1Q2"/>
<protein>
    <submittedName>
        <fullName evidence="2">Uncharacterized protein</fullName>
    </submittedName>
</protein>
<reference evidence="2 3" key="1">
    <citation type="journal article" date="2018" name="Sci. Rep.">
        <title>Comparative genomics provides insights into the lifestyle and reveals functional heterogeneity of dark septate endophytic fungi.</title>
        <authorList>
            <person name="Knapp D.G."/>
            <person name="Nemeth J.B."/>
            <person name="Barry K."/>
            <person name="Hainaut M."/>
            <person name="Henrissat B."/>
            <person name="Johnson J."/>
            <person name="Kuo A."/>
            <person name="Lim J.H.P."/>
            <person name="Lipzen A."/>
            <person name="Nolan M."/>
            <person name="Ohm R.A."/>
            <person name="Tamas L."/>
            <person name="Grigoriev I.V."/>
            <person name="Spatafora J.W."/>
            <person name="Nagy L.G."/>
            <person name="Kovacs G.M."/>
        </authorList>
    </citation>
    <scope>NUCLEOTIDE SEQUENCE [LARGE SCALE GENOMIC DNA]</scope>
    <source>
        <strain evidence="2 3">DSE2036</strain>
    </source>
</reference>
<gene>
    <name evidence="2" type="ORF">DM02DRAFT_702280</name>
</gene>
<dbReference type="EMBL" id="KZ805752">
    <property type="protein sequence ID" value="PVH91931.1"/>
    <property type="molecule type" value="Genomic_DNA"/>
</dbReference>
<evidence type="ECO:0000313" key="2">
    <source>
        <dbReference type="EMBL" id="PVH91931.1"/>
    </source>
</evidence>
<feature type="region of interest" description="Disordered" evidence="1">
    <location>
        <begin position="654"/>
        <end position="680"/>
    </location>
</feature>
<name>A0A2V1D1Q2_9PLEO</name>
<proteinExistence type="predicted"/>
<dbReference type="PANTHER" id="PTHR40788:SF2">
    <property type="entry name" value="CLR5 DOMAIN-CONTAINING PROTEIN"/>
    <property type="match status" value="1"/>
</dbReference>
<accession>A0A2V1D1Q2</accession>
<evidence type="ECO:0000256" key="1">
    <source>
        <dbReference type="SAM" id="MobiDB-lite"/>
    </source>
</evidence>
<evidence type="ECO:0000313" key="3">
    <source>
        <dbReference type="Proteomes" id="UP000244855"/>
    </source>
</evidence>
<dbReference type="Proteomes" id="UP000244855">
    <property type="component" value="Unassembled WGS sequence"/>
</dbReference>
<dbReference type="OrthoDB" id="2922289at2759"/>
<keyword evidence="3" id="KW-1185">Reference proteome</keyword>
<organism evidence="2 3">
    <name type="scientific">Periconia macrospinosa</name>
    <dbReference type="NCBI Taxonomy" id="97972"/>
    <lineage>
        <taxon>Eukaryota</taxon>
        <taxon>Fungi</taxon>
        <taxon>Dikarya</taxon>
        <taxon>Ascomycota</taxon>
        <taxon>Pezizomycotina</taxon>
        <taxon>Dothideomycetes</taxon>
        <taxon>Pleosporomycetidae</taxon>
        <taxon>Pleosporales</taxon>
        <taxon>Massarineae</taxon>
        <taxon>Periconiaceae</taxon>
        <taxon>Periconia</taxon>
    </lineage>
</organism>
<dbReference type="PANTHER" id="PTHR40788">
    <property type="entry name" value="CLR5 DOMAIN-CONTAINING PROTEIN-RELATED"/>
    <property type="match status" value="1"/>
</dbReference>
<sequence>MTNISTKPKVCVPLVPLNNIYIPSPGEFPTADEVRRTVRADSASIFRDYHTLCQITARHEAKIRKRWQKKKPSQRKSILLDIWPDMPAQHRPELMAKRNDSALIIPHMNQEDLLIPKILLIFVHERSRHEPREFVFSDYISIAYEGHRIRRMPGILETYMMLFHDRNTPETYGELLKLVEHPELWQYCGSGLDVDVRTGLVALQVQKTIYGFLVNFCKKVLLDLPSLTEGEVQPPCEPLTEDNLAVTSLETMKLEAPYRVCPPFDFARLRTITQAERDARENFMWSVREDPGFFAEVIQEWAEHMPHSFSDDQESITFFWSLVVHRLIANTYWNVAIYTEIALQAEKLETLAEKYKHRLRPQDKLPEDFAEAFMYFRGLLGQMVLSLMKDCWEGFLVSPLTHHYFRREVLEDNTLQMNFEPPKKVSEKHPMVKLAGLFKHLGSDHVDHFRYIIVDEIGHIIQTYPGAKEYITPWVANKLSSLSAMMECMSHLRLFHPWFNRIEKGQYVDPGTKFVEGFQDAYAIMTTNFSDFDHIHPLADPGDEKFFYPVYRRHNKKTVEALRKAEANLDAFWGAVDDICKDKSGGKTCLELLSHMLRPDRTIYRTPPWIEPANKEDTTTTGLSATDEWYQPFSGSGHDELNQITGNFNRLSVSKPTKAKTRGTSAPIQPDPEPADEGAQIDNDSISTITVNKKCFKVFSMLFHCPESSKLPGDIPWQDFLQAMISAGFSAQKLYGSAWNFTPTPAAVIPNEDGMGRSIQFHEPHPNSKIPFVILRRIGRRLARTYGWRAEMFVQK</sequence>